<feature type="region of interest" description="Disordered" evidence="1">
    <location>
        <begin position="196"/>
        <end position="285"/>
    </location>
</feature>
<dbReference type="OrthoDB" id="10538878at2759"/>
<comment type="caution">
    <text evidence="2">The sequence shown here is derived from an EMBL/GenBank/DDBJ whole genome shotgun (WGS) entry which is preliminary data.</text>
</comment>
<feature type="compositionally biased region" description="Basic residues" evidence="1">
    <location>
        <begin position="256"/>
        <end position="267"/>
    </location>
</feature>
<feature type="region of interest" description="Disordered" evidence="1">
    <location>
        <begin position="350"/>
        <end position="373"/>
    </location>
</feature>
<feature type="compositionally biased region" description="Low complexity" evidence="1">
    <location>
        <begin position="236"/>
        <end position="255"/>
    </location>
</feature>
<gene>
    <name evidence="2" type="ORF">AFUS01_LOCUS21528</name>
</gene>
<feature type="region of interest" description="Disordered" evidence="1">
    <location>
        <begin position="308"/>
        <end position="334"/>
    </location>
</feature>
<feature type="compositionally biased region" description="Polar residues" evidence="1">
    <location>
        <begin position="225"/>
        <end position="235"/>
    </location>
</feature>
<organism evidence="2 3">
    <name type="scientific">Allacma fusca</name>
    <dbReference type="NCBI Taxonomy" id="39272"/>
    <lineage>
        <taxon>Eukaryota</taxon>
        <taxon>Metazoa</taxon>
        <taxon>Ecdysozoa</taxon>
        <taxon>Arthropoda</taxon>
        <taxon>Hexapoda</taxon>
        <taxon>Collembola</taxon>
        <taxon>Symphypleona</taxon>
        <taxon>Sminthuridae</taxon>
        <taxon>Allacma</taxon>
    </lineage>
</organism>
<dbReference type="Proteomes" id="UP000708208">
    <property type="component" value="Unassembled WGS sequence"/>
</dbReference>
<accession>A0A8J2K4A3</accession>
<evidence type="ECO:0000313" key="3">
    <source>
        <dbReference type="Proteomes" id="UP000708208"/>
    </source>
</evidence>
<keyword evidence="3" id="KW-1185">Reference proteome</keyword>
<feature type="compositionally biased region" description="Polar residues" evidence="1">
    <location>
        <begin position="208"/>
        <end position="217"/>
    </location>
</feature>
<proteinExistence type="predicted"/>
<sequence length="504" mass="54507">MIRDETVTVCEKFANKFIRFVPFRRTELSKKLCKYSLQKKKKISNRKKNQTMALQNLHEMIRNLSSYIKSLEAVCESGVRLAKNFERLLSPGPVGQTIGGAPASSTSLDSDLLTQSVATWELAHKVATADANALISELLPLLQEAVQNAMKDPCHHSTNTYEVFRSCFSAFFQIQWRFCSLYLQCTSSQANWSAPQGMFPRTPDLARSPTTASFSSSGDRRESTESCMSSFSLPRSSISGLSALSSRSSSPSPQVHHSHHYGHHSRSRNSSPSVKFTPSQPPSPLMPYGEGAYPYLFRRWSAHTHNYNNNSSSMSSGPSASSNLSGAGSYPSSGSVSSGLSTGLSFSRRWSVPASSGTQNQASSSNSNRKTDSVDGVYDYGLLDAINLLSTKPASPIPVKILPPAEESIDEFCPLEQTTSLWPPSETMPGVVLTTCGSDAETMMNLESLQRSSHQSLRVPFSGGDTPTSGHSAASSIMTATTGQLAQPGEYSLFGNSPSPTQGS</sequence>
<evidence type="ECO:0000313" key="2">
    <source>
        <dbReference type="EMBL" id="CAG7733058.1"/>
    </source>
</evidence>
<protein>
    <submittedName>
        <fullName evidence="2">Uncharacterized protein</fullName>
    </submittedName>
</protein>
<reference evidence="2" key="1">
    <citation type="submission" date="2021-06" db="EMBL/GenBank/DDBJ databases">
        <authorList>
            <person name="Hodson N. C."/>
            <person name="Mongue J. A."/>
            <person name="Jaron S. K."/>
        </authorList>
    </citation>
    <scope>NUCLEOTIDE SEQUENCE</scope>
</reference>
<feature type="compositionally biased region" description="Polar residues" evidence="1">
    <location>
        <begin position="494"/>
        <end position="504"/>
    </location>
</feature>
<dbReference type="EMBL" id="CAJVCH010242248">
    <property type="protein sequence ID" value="CAG7733058.1"/>
    <property type="molecule type" value="Genomic_DNA"/>
</dbReference>
<feature type="region of interest" description="Disordered" evidence="1">
    <location>
        <begin position="485"/>
        <end position="504"/>
    </location>
</feature>
<name>A0A8J2K4A3_9HEXA</name>
<dbReference type="AlphaFoldDB" id="A0A8J2K4A3"/>
<feature type="compositionally biased region" description="Polar residues" evidence="1">
    <location>
        <begin position="353"/>
        <end position="368"/>
    </location>
</feature>
<evidence type="ECO:0000256" key="1">
    <source>
        <dbReference type="SAM" id="MobiDB-lite"/>
    </source>
</evidence>